<keyword evidence="6" id="KW-1185">Reference proteome</keyword>
<dbReference type="PROSITE" id="PS50949">
    <property type="entry name" value="HTH_GNTR"/>
    <property type="match status" value="1"/>
</dbReference>
<dbReference type="Pfam" id="PF07729">
    <property type="entry name" value="FCD"/>
    <property type="match status" value="1"/>
</dbReference>
<evidence type="ECO:0000313" key="5">
    <source>
        <dbReference type="EMBL" id="MFD1236367.1"/>
    </source>
</evidence>
<dbReference type="Gene3D" id="1.20.120.530">
    <property type="entry name" value="GntR ligand-binding domain-like"/>
    <property type="match status" value="1"/>
</dbReference>
<protein>
    <submittedName>
        <fullName evidence="5">FadR/GntR family transcriptional regulator</fullName>
    </submittedName>
</protein>
<dbReference type="SUPFAM" id="SSF46785">
    <property type="entry name" value="Winged helix' DNA-binding domain"/>
    <property type="match status" value="1"/>
</dbReference>
<evidence type="ECO:0000259" key="4">
    <source>
        <dbReference type="PROSITE" id="PS50949"/>
    </source>
</evidence>
<dbReference type="InterPro" id="IPR008920">
    <property type="entry name" value="TF_FadR/GntR_C"/>
</dbReference>
<evidence type="ECO:0000313" key="6">
    <source>
        <dbReference type="Proteomes" id="UP001597182"/>
    </source>
</evidence>
<keyword evidence="2" id="KW-0238">DNA-binding</keyword>
<dbReference type="SMART" id="SM00895">
    <property type="entry name" value="FCD"/>
    <property type="match status" value="1"/>
</dbReference>
<organism evidence="5 6">
    <name type="scientific">Pseudonocardia benzenivorans</name>
    <dbReference type="NCBI Taxonomy" id="228005"/>
    <lineage>
        <taxon>Bacteria</taxon>
        <taxon>Bacillati</taxon>
        <taxon>Actinomycetota</taxon>
        <taxon>Actinomycetes</taxon>
        <taxon>Pseudonocardiales</taxon>
        <taxon>Pseudonocardiaceae</taxon>
        <taxon>Pseudonocardia</taxon>
    </lineage>
</organism>
<reference evidence="6" key="1">
    <citation type="journal article" date="2019" name="Int. J. Syst. Evol. Microbiol.">
        <title>The Global Catalogue of Microorganisms (GCM) 10K type strain sequencing project: providing services to taxonomists for standard genome sequencing and annotation.</title>
        <authorList>
            <consortium name="The Broad Institute Genomics Platform"/>
            <consortium name="The Broad Institute Genome Sequencing Center for Infectious Disease"/>
            <person name="Wu L."/>
            <person name="Ma J."/>
        </authorList>
    </citation>
    <scope>NUCLEOTIDE SEQUENCE [LARGE SCALE GENOMIC DNA]</scope>
    <source>
        <strain evidence="6">CCUG 49018</strain>
    </source>
</reference>
<dbReference type="Pfam" id="PF00392">
    <property type="entry name" value="GntR"/>
    <property type="match status" value="1"/>
</dbReference>
<dbReference type="SUPFAM" id="SSF48008">
    <property type="entry name" value="GntR ligand-binding domain-like"/>
    <property type="match status" value="1"/>
</dbReference>
<dbReference type="EMBL" id="JBHTMB010000221">
    <property type="protein sequence ID" value="MFD1236367.1"/>
    <property type="molecule type" value="Genomic_DNA"/>
</dbReference>
<proteinExistence type="predicted"/>
<evidence type="ECO:0000256" key="1">
    <source>
        <dbReference type="ARBA" id="ARBA00023015"/>
    </source>
</evidence>
<keyword evidence="1" id="KW-0805">Transcription regulation</keyword>
<evidence type="ECO:0000256" key="2">
    <source>
        <dbReference type="ARBA" id="ARBA00023125"/>
    </source>
</evidence>
<dbReference type="SMART" id="SM00345">
    <property type="entry name" value="HTH_GNTR"/>
    <property type="match status" value="1"/>
</dbReference>
<keyword evidence="3" id="KW-0804">Transcription</keyword>
<sequence>MATLAETVADALLDAVVAGRYPAGTALPPEGELAAAHGASRLTVREAVRILRATNVLEVRRGLGTFVTAPERWRSLDLLVRAHHAGEHGSAVPELLLEARRMVEVGAAQLAAVRRTDEHLAQLRAGVEEMRAAAAAGDVDVFVDADIAFHDTVMRATGNVFVPFLLEPFGELLVAARRQTSAVPRIRDNAVAEHARIVDALEAADPDRAREAMESHMSQTQSDLRAHVLGVNP</sequence>
<dbReference type="PRINTS" id="PR00035">
    <property type="entry name" value="HTHGNTR"/>
</dbReference>
<dbReference type="InterPro" id="IPR036390">
    <property type="entry name" value="WH_DNA-bd_sf"/>
</dbReference>
<dbReference type="PANTHER" id="PTHR43537">
    <property type="entry name" value="TRANSCRIPTIONAL REGULATOR, GNTR FAMILY"/>
    <property type="match status" value="1"/>
</dbReference>
<dbReference type="Gene3D" id="1.10.10.10">
    <property type="entry name" value="Winged helix-like DNA-binding domain superfamily/Winged helix DNA-binding domain"/>
    <property type="match status" value="1"/>
</dbReference>
<gene>
    <name evidence="5" type="ORF">ACFQ34_24020</name>
</gene>
<dbReference type="PANTHER" id="PTHR43537:SF44">
    <property type="entry name" value="GNTR FAMILY REGULATORY PROTEIN"/>
    <property type="match status" value="1"/>
</dbReference>
<dbReference type="InterPro" id="IPR036388">
    <property type="entry name" value="WH-like_DNA-bd_sf"/>
</dbReference>
<dbReference type="Proteomes" id="UP001597182">
    <property type="component" value="Unassembled WGS sequence"/>
</dbReference>
<dbReference type="InterPro" id="IPR011711">
    <property type="entry name" value="GntR_C"/>
</dbReference>
<name>A0ABW3VM77_9PSEU</name>
<dbReference type="InterPro" id="IPR000524">
    <property type="entry name" value="Tscrpt_reg_HTH_GntR"/>
</dbReference>
<evidence type="ECO:0000256" key="3">
    <source>
        <dbReference type="ARBA" id="ARBA00023163"/>
    </source>
</evidence>
<accession>A0ABW3VM77</accession>
<feature type="domain" description="HTH gntR-type" evidence="4">
    <location>
        <begin position="2"/>
        <end position="70"/>
    </location>
</feature>
<comment type="caution">
    <text evidence="5">The sequence shown here is derived from an EMBL/GenBank/DDBJ whole genome shotgun (WGS) entry which is preliminary data.</text>
</comment>
<dbReference type="CDD" id="cd07377">
    <property type="entry name" value="WHTH_GntR"/>
    <property type="match status" value="1"/>
</dbReference>
<dbReference type="RefSeq" id="WP_103384093.1">
    <property type="nucleotide sequence ID" value="NZ_BAABKS010000043.1"/>
</dbReference>